<dbReference type="EMBL" id="JAWCUA010000010">
    <property type="protein sequence ID" value="MDU0114155.1"/>
    <property type="molecule type" value="Genomic_DNA"/>
</dbReference>
<evidence type="ECO:0000313" key="3">
    <source>
        <dbReference type="Proteomes" id="UP001257914"/>
    </source>
</evidence>
<evidence type="ECO:0008006" key="4">
    <source>
        <dbReference type="Google" id="ProtNLM"/>
    </source>
</evidence>
<organism evidence="2 3">
    <name type="scientific">Psychrosphaera aquimarina</name>
    <dbReference type="NCBI Taxonomy" id="2044854"/>
    <lineage>
        <taxon>Bacteria</taxon>
        <taxon>Pseudomonadati</taxon>
        <taxon>Pseudomonadota</taxon>
        <taxon>Gammaproteobacteria</taxon>
        <taxon>Alteromonadales</taxon>
        <taxon>Pseudoalteromonadaceae</taxon>
        <taxon>Psychrosphaera</taxon>
    </lineage>
</organism>
<dbReference type="RefSeq" id="WP_216054602.1">
    <property type="nucleotide sequence ID" value="NZ_JAWCUA010000010.1"/>
</dbReference>
<evidence type="ECO:0000256" key="1">
    <source>
        <dbReference type="SAM" id="SignalP"/>
    </source>
</evidence>
<gene>
    <name evidence="2" type="ORF">RT723_14365</name>
</gene>
<sequence length="115" mass="12923">MFDKFVVSIILVISIVIQSFTAIAAPSNDHQLDIQHIQSEHNHSDDLQLKNSSVIQQEHNISDCHHCGHCTGTHLSWILVKSVITPISAVNIQFIPYQNSAYSEVFEASFRPPRS</sequence>
<keyword evidence="3" id="KW-1185">Reference proteome</keyword>
<accession>A0ABU3R3Y3</accession>
<protein>
    <recommendedName>
        <fullName evidence="4">DUF2946 domain-containing protein</fullName>
    </recommendedName>
</protein>
<comment type="caution">
    <text evidence="2">The sequence shown here is derived from an EMBL/GenBank/DDBJ whole genome shotgun (WGS) entry which is preliminary data.</text>
</comment>
<dbReference type="Proteomes" id="UP001257914">
    <property type="component" value="Unassembled WGS sequence"/>
</dbReference>
<feature type="signal peptide" evidence="1">
    <location>
        <begin position="1"/>
        <end position="24"/>
    </location>
</feature>
<name>A0ABU3R3Y3_9GAMM</name>
<keyword evidence="1" id="KW-0732">Signal</keyword>
<feature type="chain" id="PRO_5045292314" description="DUF2946 domain-containing protein" evidence="1">
    <location>
        <begin position="25"/>
        <end position="115"/>
    </location>
</feature>
<evidence type="ECO:0000313" key="2">
    <source>
        <dbReference type="EMBL" id="MDU0114155.1"/>
    </source>
</evidence>
<proteinExistence type="predicted"/>
<reference evidence="2 3" key="1">
    <citation type="submission" date="2023-10" db="EMBL/GenBank/DDBJ databases">
        <title>Psychrosphaera aquimaarina strain SW33 isolated from seawater.</title>
        <authorList>
            <person name="Bayburt H."/>
            <person name="Kim J.M."/>
            <person name="Choi B.J."/>
            <person name="Jeon C.O."/>
        </authorList>
    </citation>
    <scope>NUCLEOTIDE SEQUENCE [LARGE SCALE GENOMIC DNA]</scope>
    <source>
        <strain evidence="2 3">KCTC 52743</strain>
    </source>
</reference>